<dbReference type="Pfam" id="PF00560">
    <property type="entry name" value="LRR_1"/>
    <property type="match status" value="1"/>
</dbReference>
<proteinExistence type="predicted"/>
<reference evidence="1 2" key="1">
    <citation type="submission" date="2018-10" db="EMBL/GenBank/DDBJ databases">
        <title>A high-quality apple genome assembly.</title>
        <authorList>
            <person name="Hu J."/>
        </authorList>
    </citation>
    <scope>NUCLEOTIDE SEQUENCE [LARGE SCALE GENOMIC DNA]</scope>
    <source>
        <strain evidence="2">cv. HFTH1</strain>
        <tissue evidence="1">Young leaf</tissue>
    </source>
</reference>
<comment type="caution">
    <text evidence="1">The sequence shown here is derived from an EMBL/GenBank/DDBJ whole genome shotgun (WGS) entry which is preliminary data.</text>
</comment>
<organism evidence="1 2">
    <name type="scientific">Malus domestica</name>
    <name type="common">Apple</name>
    <name type="synonym">Pyrus malus</name>
    <dbReference type="NCBI Taxonomy" id="3750"/>
    <lineage>
        <taxon>Eukaryota</taxon>
        <taxon>Viridiplantae</taxon>
        <taxon>Streptophyta</taxon>
        <taxon>Embryophyta</taxon>
        <taxon>Tracheophyta</taxon>
        <taxon>Spermatophyta</taxon>
        <taxon>Magnoliopsida</taxon>
        <taxon>eudicotyledons</taxon>
        <taxon>Gunneridae</taxon>
        <taxon>Pentapetalae</taxon>
        <taxon>rosids</taxon>
        <taxon>fabids</taxon>
        <taxon>Rosales</taxon>
        <taxon>Rosaceae</taxon>
        <taxon>Amygdaloideae</taxon>
        <taxon>Maleae</taxon>
        <taxon>Malus</taxon>
    </lineage>
</organism>
<evidence type="ECO:0000313" key="2">
    <source>
        <dbReference type="Proteomes" id="UP000290289"/>
    </source>
</evidence>
<dbReference type="InterPro" id="IPR001611">
    <property type="entry name" value="Leu-rich_rpt"/>
</dbReference>
<evidence type="ECO:0000313" key="1">
    <source>
        <dbReference type="EMBL" id="RXH98611.1"/>
    </source>
</evidence>
<gene>
    <name evidence="1" type="ORF">DVH24_010936</name>
</gene>
<name>A0A498JZK2_MALDO</name>
<dbReference type="PANTHER" id="PTHR48065">
    <property type="entry name" value="OS10G0469600 PROTEIN"/>
    <property type="match status" value="1"/>
</dbReference>
<dbReference type="STRING" id="3750.A0A498JZK2"/>
<dbReference type="InterPro" id="IPR032675">
    <property type="entry name" value="LRR_dom_sf"/>
</dbReference>
<sequence length="233" mass="25479">MPNLSIFTLYENNLNVTIPPYVCNMQQLVVLSLRSNQFFGELPHIVGSKLGFLDVGLNNLSGNVPTSLGVLSSLQILKLNNNNFSGEIPNSLQNYSSLMSIDLGDDKLSSNIPLWIGGSNVSMLSRHPELMVAGVKKYRDMRYIEAMTKGSEQRYLGDIAKLKIGRGVVGAVADNETMVRTGASQVEGGVHGLVSYEKKSFCLLYLFSFSHPAGDCGLRESSVFHYATNILPI</sequence>
<dbReference type="PANTHER" id="PTHR48065:SF69">
    <property type="entry name" value="OS07G0466500 PROTEIN"/>
    <property type="match status" value="1"/>
</dbReference>
<dbReference type="AlphaFoldDB" id="A0A498JZK2"/>
<dbReference type="SUPFAM" id="SSF52058">
    <property type="entry name" value="L domain-like"/>
    <property type="match status" value="1"/>
</dbReference>
<keyword evidence="2" id="KW-1185">Reference proteome</keyword>
<dbReference type="Gene3D" id="3.80.10.10">
    <property type="entry name" value="Ribonuclease Inhibitor"/>
    <property type="match status" value="1"/>
</dbReference>
<accession>A0A498JZK2</accession>
<protein>
    <submittedName>
        <fullName evidence="1">Uncharacterized protein</fullName>
    </submittedName>
</protein>
<dbReference type="Proteomes" id="UP000290289">
    <property type="component" value="Chromosome 5"/>
</dbReference>
<dbReference type="EMBL" id="RDQH01000331">
    <property type="protein sequence ID" value="RXH98611.1"/>
    <property type="molecule type" value="Genomic_DNA"/>
</dbReference>